<keyword evidence="4" id="KW-1185">Reference proteome</keyword>
<protein>
    <recommendedName>
        <fullName evidence="1">GIY-YIG domain-containing protein</fullName>
    </recommendedName>
</protein>
<reference evidence="2 5" key="2">
    <citation type="submission" date="2016-10" db="EMBL/GenBank/DDBJ databases">
        <title>Hydorgenophaga sp. LPB0072 isolated from gastropod.</title>
        <authorList>
            <person name="Kim E."/>
            <person name="Yi H."/>
        </authorList>
    </citation>
    <scope>NUCLEOTIDE SEQUENCE [LARGE SCALE GENOMIC DNA]</scope>
    <source>
        <strain evidence="2 5">LPB0072</strain>
    </source>
</reference>
<dbReference type="InterPro" id="IPR035901">
    <property type="entry name" value="GIY-YIG_endonuc_sf"/>
</dbReference>
<evidence type="ECO:0000313" key="2">
    <source>
        <dbReference type="EMBL" id="AOW13948.1"/>
    </source>
</evidence>
<dbReference type="STRING" id="1763535.LPB072_14980"/>
<organism evidence="2 5">
    <name type="scientific">Hydrogenophaga crassostreae</name>
    <dbReference type="NCBI Taxonomy" id="1763535"/>
    <lineage>
        <taxon>Bacteria</taxon>
        <taxon>Pseudomonadati</taxon>
        <taxon>Pseudomonadota</taxon>
        <taxon>Betaproteobacteria</taxon>
        <taxon>Burkholderiales</taxon>
        <taxon>Comamonadaceae</taxon>
        <taxon>Hydrogenophaga</taxon>
    </lineage>
</organism>
<accession>A0A162PDR2</accession>
<reference evidence="3 4" key="1">
    <citation type="submission" date="2016-02" db="EMBL/GenBank/DDBJ databases">
        <title>Draft genome sequence of Hydrogenophaga sp. LPB0072.</title>
        <authorList>
            <person name="Shin S.-K."/>
            <person name="Yi H."/>
        </authorList>
    </citation>
    <scope>NUCLEOTIDE SEQUENCE [LARGE SCALE GENOMIC DNA]</scope>
    <source>
        <strain evidence="3 4">LPB0072</strain>
    </source>
</reference>
<evidence type="ECO:0000259" key="1">
    <source>
        <dbReference type="PROSITE" id="PS50164"/>
    </source>
</evidence>
<dbReference type="OrthoDB" id="9997156at2"/>
<sequence>MAGSKRIQFDDEFGLVCGDATLQDGMNGDIAQLLHPTHATPCIYAWTLRIDETQPAERLLYIGKTRSLRRRVREYLQPFQPHSPNDYKLQVFQRQALTVFPQSRLLLYAKPELVAMLTASEKRLIDWFDPPLNRRATVPDSVRTEFQVSFEKFYLAGLAGVLSAAP</sequence>
<gene>
    <name evidence="2" type="ORF">LPB072_14980</name>
    <name evidence="3" type="ORF">LPB72_00835</name>
</gene>
<dbReference type="KEGG" id="hyl:LPB072_14980"/>
<dbReference type="Proteomes" id="UP000185680">
    <property type="component" value="Chromosome"/>
</dbReference>
<evidence type="ECO:0000313" key="5">
    <source>
        <dbReference type="Proteomes" id="UP000185680"/>
    </source>
</evidence>
<dbReference type="EMBL" id="CP017476">
    <property type="protein sequence ID" value="AOW13948.1"/>
    <property type="molecule type" value="Genomic_DNA"/>
</dbReference>
<dbReference type="Gene3D" id="3.40.1440.10">
    <property type="entry name" value="GIY-YIG endonuclease"/>
    <property type="match status" value="1"/>
</dbReference>
<dbReference type="Proteomes" id="UP000185657">
    <property type="component" value="Unassembled WGS sequence"/>
</dbReference>
<dbReference type="EMBL" id="LVWD01000001">
    <property type="protein sequence ID" value="OAD44087.1"/>
    <property type="molecule type" value="Genomic_DNA"/>
</dbReference>
<dbReference type="RefSeq" id="WP_066084325.1">
    <property type="nucleotide sequence ID" value="NZ_CP017476.1"/>
</dbReference>
<evidence type="ECO:0000313" key="3">
    <source>
        <dbReference type="EMBL" id="OAD44087.1"/>
    </source>
</evidence>
<feature type="domain" description="GIY-YIG" evidence="1">
    <location>
        <begin position="39"/>
        <end position="134"/>
    </location>
</feature>
<name>A0A162PDR2_9BURK</name>
<dbReference type="InterPro" id="IPR000305">
    <property type="entry name" value="GIY-YIG_endonuc"/>
</dbReference>
<proteinExistence type="predicted"/>
<dbReference type="AlphaFoldDB" id="A0A162PDR2"/>
<evidence type="ECO:0000313" key="4">
    <source>
        <dbReference type="Proteomes" id="UP000185657"/>
    </source>
</evidence>
<dbReference type="SUPFAM" id="SSF82771">
    <property type="entry name" value="GIY-YIG endonuclease"/>
    <property type="match status" value="1"/>
</dbReference>
<dbReference type="PROSITE" id="PS50164">
    <property type="entry name" value="GIY_YIG"/>
    <property type="match status" value="1"/>
</dbReference>